<dbReference type="InterPro" id="IPR002347">
    <property type="entry name" value="SDR_fam"/>
</dbReference>
<keyword evidence="2" id="KW-0175">Coiled coil</keyword>
<evidence type="ECO:0000256" key="2">
    <source>
        <dbReference type="SAM" id="Coils"/>
    </source>
</evidence>
<dbReference type="PANTHER" id="PTHR43157">
    <property type="entry name" value="PHOSPHATIDYLINOSITOL-GLYCAN BIOSYNTHESIS CLASS F PROTEIN-RELATED"/>
    <property type="match status" value="1"/>
</dbReference>
<dbReference type="InterPro" id="IPR036291">
    <property type="entry name" value="NAD(P)-bd_dom_sf"/>
</dbReference>
<dbReference type="Proteomes" id="UP001152759">
    <property type="component" value="Chromosome 1"/>
</dbReference>
<dbReference type="AlphaFoldDB" id="A0A9P0EVN3"/>
<evidence type="ECO:0000313" key="4">
    <source>
        <dbReference type="Proteomes" id="UP001152759"/>
    </source>
</evidence>
<evidence type="ECO:0000313" key="3">
    <source>
        <dbReference type="EMBL" id="CAH0381035.1"/>
    </source>
</evidence>
<protein>
    <recommendedName>
        <fullName evidence="5">Retinol dehydrogenase 12</fullName>
    </recommendedName>
</protein>
<evidence type="ECO:0008006" key="5">
    <source>
        <dbReference type="Google" id="ProtNLM"/>
    </source>
</evidence>
<dbReference type="PANTHER" id="PTHR43157:SF73">
    <property type="entry name" value="WW DOMAIN-CONTAINING OXIDOREDUCTASE-LIKE PROTEIN"/>
    <property type="match status" value="1"/>
</dbReference>
<sequence length="333" mass="37858">MSEALLWIWQFLRDAPGCWMTRLFGGKCRSKARLDGKVAIITGCNTGMGKEYVMEFYKRGARVIMACRNLEKAESALRDIQEQTRGVKNVGEIVVKELDLAKFRSIRKCADEILASEENIHLLINNAGYFVSTRELTEDGHEAQFQTNHLGHFLFTMLLLPRIIKSAPARIVTIASLAYIWGNGNMYYDDITLEKSYAPLRAYSRSKLANMLFSAELARKLKGTGVTTYSVHPGLIRSGIFQNLDTAWLSILKRILLSRYSNLFFKSPRQAAQTALHCCLDQEVGKESGLYYCDCKPRKVLKRARNQDEAQKLWKCSWDAVGLSRDYNPFVKG</sequence>
<dbReference type="Gene3D" id="3.40.50.720">
    <property type="entry name" value="NAD(P)-binding Rossmann-like Domain"/>
    <property type="match status" value="1"/>
</dbReference>
<dbReference type="EMBL" id="OU963862">
    <property type="protein sequence ID" value="CAH0381035.1"/>
    <property type="molecule type" value="Genomic_DNA"/>
</dbReference>
<evidence type="ECO:0000256" key="1">
    <source>
        <dbReference type="ARBA" id="ARBA00023002"/>
    </source>
</evidence>
<proteinExistence type="predicted"/>
<accession>A0A9P0EVN3</accession>
<reference evidence="3" key="1">
    <citation type="submission" date="2021-12" db="EMBL/GenBank/DDBJ databases">
        <authorList>
            <person name="King R."/>
        </authorList>
    </citation>
    <scope>NUCLEOTIDE SEQUENCE</scope>
</reference>
<feature type="coiled-coil region" evidence="2">
    <location>
        <begin position="63"/>
        <end position="90"/>
    </location>
</feature>
<organism evidence="3 4">
    <name type="scientific">Bemisia tabaci</name>
    <name type="common">Sweetpotato whitefly</name>
    <name type="synonym">Aleurodes tabaci</name>
    <dbReference type="NCBI Taxonomy" id="7038"/>
    <lineage>
        <taxon>Eukaryota</taxon>
        <taxon>Metazoa</taxon>
        <taxon>Ecdysozoa</taxon>
        <taxon>Arthropoda</taxon>
        <taxon>Hexapoda</taxon>
        <taxon>Insecta</taxon>
        <taxon>Pterygota</taxon>
        <taxon>Neoptera</taxon>
        <taxon>Paraneoptera</taxon>
        <taxon>Hemiptera</taxon>
        <taxon>Sternorrhyncha</taxon>
        <taxon>Aleyrodoidea</taxon>
        <taxon>Aleyrodidae</taxon>
        <taxon>Aleyrodinae</taxon>
        <taxon>Bemisia</taxon>
    </lineage>
</organism>
<keyword evidence="1" id="KW-0560">Oxidoreductase</keyword>
<keyword evidence="4" id="KW-1185">Reference proteome</keyword>
<dbReference type="KEGG" id="btab:109041094"/>
<dbReference type="Pfam" id="PF00106">
    <property type="entry name" value="adh_short"/>
    <property type="match status" value="1"/>
</dbReference>
<gene>
    <name evidence="3" type="ORF">BEMITA_LOCUS727</name>
</gene>
<dbReference type="SUPFAM" id="SSF51735">
    <property type="entry name" value="NAD(P)-binding Rossmann-fold domains"/>
    <property type="match status" value="1"/>
</dbReference>
<name>A0A9P0EVN3_BEMTA</name>
<dbReference type="CDD" id="cd05327">
    <property type="entry name" value="retinol-DH_like_SDR_c_like"/>
    <property type="match status" value="1"/>
</dbReference>
<dbReference type="GO" id="GO:0016491">
    <property type="term" value="F:oxidoreductase activity"/>
    <property type="evidence" value="ECO:0007669"/>
    <property type="project" value="UniProtKB-KW"/>
</dbReference>
<dbReference type="PRINTS" id="PR00081">
    <property type="entry name" value="GDHRDH"/>
</dbReference>